<feature type="region of interest" description="Disordered" evidence="7">
    <location>
        <begin position="207"/>
        <end position="231"/>
    </location>
</feature>
<feature type="domain" description="Dyp-type peroxidase N-terminal" evidence="8">
    <location>
        <begin position="6"/>
        <end position="135"/>
    </location>
</feature>
<keyword evidence="11" id="KW-1185">Reference proteome</keyword>
<gene>
    <name evidence="10" type="ORF">JHD44_07285</name>
</gene>
<dbReference type="InterPro" id="IPR006314">
    <property type="entry name" value="Dyp_peroxidase"/>
</dbReference>
<sequence>MTQVHQTGITAEASSDASFIALNAVVGQEKNLREALASFPKLIEAIQSQFPDAELHAAIGFSIHSFERITQCKAPKQLTQFPSLSGPLLSVKDQAFDMMWHIRSSRHDVTHQLAMQLYKAVSGYVTLEQQVNCFKYLDNRDFTGFVDGTENPQGDDRDVVALVSDDEPQYQGGSYFNYMKFVHDLSKWEQQDLKVQEDTYGRTKYDNEEYAGADKSPHAHTKRTSLKDENGKSLELLRQSMPFGDLSEQGLIFASYSKTPDIFNLMLKSMVEGDEEGNVDHLMQYTSASYGSVFYMPPISFFDQLKNK</sequence>
<evidence type="ECO:0000256" key="2">
    <source>
        <dbReference type="ARBA" id="ARBA00022559"/>
    </source>
</evidence>
<dbReference type="Pfam" id="PF04261">
    <property type="entry name" value="Dyp_perox_N"/>
    <property type="match status" value="1"/>
</dbReference>
<dbReference type="SUPFAM" id="SSF54909">
    <property type="entry name" value="Dimeric alpha+beta barrel"/>
    <property type="match status" value="1"/>
</dbReference>
<keyword evidence="2 10" id="KW-0575">Peroxidase</keyword>
<feature type="domain" description="Dyp-type peroxidase C-terminal" evidence="9">
    <location>
        <begin position="138"/>
        <end position="299"/>
    </location>
</feature>
<proteinExistence type="inferred from homology"/>
<dbReference type="Pfam" id="PF20628">
    <property type="entry name" value="Dyp_perox_C"/>
    <property type="match status" value="1"/>
</dbReference>
<evidence type="ECO:0000259" key="9">
    <source>
        <dbReference type="Pfam" id="PF20628"/>
    </source>
</evidence>
<reference evidence="10 11" key="1">
    <citation type="submission" date="2020-12" db="EMBL/GenBank/DDBJ databases">
        <title>Comparative genome analysis of fungal antagonists Marinomonas ostreistagni 398 and M. spartinae 468.</title>
        <authorList>
            <person name="Fields J.L."/>
            <person name="Mavrodi O.V."/>
            <person name="Biber P.D."/>
            <person name="Indest K.J."/>
            <person name="Mavrodi D.V."/>
        </authorList>
    </citation>
    <scope>NUCLEOTIDE SEQUENCE [LARGE SCALE GENOMIC DNA]</scope>
    <source>
        <strain evidence="10 11">USM7</strain>
    </source>
</reference>
<keyword evidence="3" id="KW-0479">Metal-binding</keyword>
<name>A0ABS0Z9Y6_9GAMM</name>
<comment type="caution">
    <text evidence="10">The sequence shown here is derived from an EMBL/GenBank/DDBJ whole genome shotgun (WGS) entry which is preliminary data.</text>
</comment>
<dbReference type="NCBIfam" id="TIGR01413">
    <property type="entry name" value="Dyp_perox_fam"/>
    <property type="match status" value="1"/>
</dbReference>
<dbReference type="EMBL" id="JAEMUH010000006">
    <property type="protein sequence ID" value="MBJ7550479.1"/>
    <property type="molecule type" value="Genomic_DNA"/>
</dbReference>
<dbReference type="InterPro" id="IPR048327">
    <property type="entry name" value="Dyp_perox_N"/>
</dbReference>
<evidence type="ECO:0000256" key="3">
    <source>
        <dbReference type="ARBA" id="ARBA00022723"/>
    </source>
</evidence>
<evidence type="ECO:0000256" key="7">
    <source>
        <dbReference type="SAM" id="MobiDB-lite"/>
    </source>
</evidence>
<dbReference type="PANTHER" id="PTHR30521">
    <property type="entry name" value="DEFERROCHELATASE/PEROXIDASE"/>
    <property type="match status" value="1"/>
</dbReference>
<evidence type="ECO:0000256" key="5">
    <source>
        <dbReference type="ARBA" id="ARBA00023004"/>
    </source>
</evidence>
<dbReference type="InterPro" id="IPR048328">
    <property type="entry name" value="Dyp_perox_C"/>
</dbReference>
<evidence type="ECO:0000259" key="8">
    <source>
        <dbReference type="Pfam" id="PF04261"/>
    </source>
</evidence>
<evidence type="ECO:0000256" key="1">
    <source>
        <dbReference type="ARBA" id="ARBA00001970"/>
    </source>
</evidence>
<dbReference type="RefSeq" id="WP_199462107.1">
    <property type="nucleotide sequence ID" value="NZ_JAEMUH010000006.1"/>
</dbReference>
<accession>A0ABS0Z9Y6</accession>
<keyword evidence="4" id="KW-0560">Oxidoreductase</keyword>
<keyword evidence="5" id="KW-0408">Iron</keyword>
<dbReference type="GO" id="GO:0004601">
    <property type="term" value="F:peroxidase activity"/>
    <property type="evidence" value="ECO:0007669"/>
    <property type="project" value="UniProtKB-KW"/>
</dbReference>
<evidence type="ECO:0000256" key="4">
    <source>
        <dbReference type="ARBA" id="ARBA00023002"/>
    </source>
</evidence>
<dbReference type="PROSITE" id="PS51404">
    <property type="entry name" value="DYP_PEROXIDASE"/>
    <property type="match status" value="1"/>
</dbReference>
<comment type="similarity">
    <text evidence="6">Belongs to the DyP-type peroxidase family.</text>
</comment>
<evidence type="ECO:0000313" key="10">
    <source>
        <dbReference type="EMBL" id="MBJ7550479.1"/>
    </source>
</evidence>
<organism evidence="10 11">
    <name type="scientific">Marinomonas ostreistagni</name>
    <dbReference type="NCBI Taxonomy" id="359209"/>
    <lineage>
        <taxon>Bacteria</taxon>
        <taxon>Pseudomonadati</taxon>
        <taxon>Pseudomonadota</taxon>
        <taxon>Gammaproteobacteria</taxon>
        <taxon>Oceanospirillales</taxon>
        <taxon>Oceanospirillaceae</taxon>
        <taxon>Marinomonas</taxon>
    </lineage>
</organism>
<dbReference type="PANTHER" id="PTHR30521:SF0">
    <property type="entry name" value="DYP-TYPE PEROXIDASE FAMILY PROTEIN"/>
    <property type="match status" value="1"/>
</dbReference>
<evidence type="ECO:0000313" key="11">
    <source>
        <dbReference type="Proteomes" id="UP000598488"/>
    </source>
</evidence>
<evidence type="ECO:0000256" key="6">
    <source>
        <dbReference type="ARBA" id="ARBA00025737"/>
    </source>
</evidence>
<dbReference type="InterPro" id="IPR011008">
    <property type="entry name" value="Dimeric_a/b-barrel"/>
</dbReference>
<protein>
    <submittedName>
        <fullName evidence="10">Dyp-type peroxidase</fullName>
    </submittedName>
</protein>
<comment type="cofactor">
    <cofactor evidence="1">
        <name>heme b</name>
        <dbReference type="ChEBI" id="CHEBI:60344"/>
    </cofactor>
</comment>
<dbReference type="Proteomes" id="UP000598488">
    <property type="component" value="Unassembled WGS sequence"/>
</dbReference>